<evidence type="ECO:0000313" key="2">
    <source>
        <dbReference type="Proteomes" id="UP000245910"/>
    </source>
</evidence>
<protein>
    <submittedName>
        <fullName evidence="1">Uncharacterized protein</fullName>
    </submittedName>
</protein>
<sequence>MSPQTKWIWDGNRGLGNRMVSTSRCLSAFGYDAMSQKLNEPGFKDLPHALSLSKRDVGACGANAFNSVFWYMAEECARKLSATSAQYDCSNSAKDEFDKYCRQSRKIRTP</sequence>
<accession>A0A2L2TF98</accession>
<dbReference type="AlphaFoldDB" id="A0A2L2TF98"/>
<keyword evidence="2" id="KW-1185">Reference proteome</keyword>
<reference evidence="2" key="1">
    <citation type="submission" date="2014-10" db="EMBL/GenBank/DDBJ databases">
        <authorList>
            <person name="King R."/>
        </authorList>
    </citation>
    <scope>NUCLEOTIDE SEQUENCE [LARGE SCALE GENOMIC DNA]</scope>
    <source>
        <strain evidence="2">A3/5</strain>
    </source>
</reference>
<evidence type="ECO:0000313" key="1">
    <source>
        <dbReference type="EMBL" id="CEI39007.1"/>
    </source>
</evidence>
<proteinExistence type="predicted"/>
<name>A0A2L2TF98_9HYPO</name>
<organism evidence="1 2">
    <name type="scientific">Fusarium venenatum</name>
    <dbReference type="NCBI Taxonomy" id="56646"/>
    <lineage>
        <taxon>Eukaryota</taxon>
        <taxon>Fungi</taxon>
        <taxon>Dikarya</taxon>
        <taxon>Ascomycota</taxon>
        <taxon>Pezizomycotina</taxon>
        <taxon>Sordariomycetes</taxon>
        <taxon>Hypocreomycetidae</taxon>
        <taxon>Hypocreales</taxon>
        <taxon>Nectriaceae</taxon>
        <taxon>Fusarium</taxon>
    </lineage>
</organism>
<dbReference type="EMBL" id="LN649232">
    <property type="protein sequence ID" value="CEI39007.1"/>
    <property type="molecule type" value="Genomic_DNA"/>
</dbReference>
<dbReference type="Proteomes" id="UP000245910">
    <property type="component" value="Chromosome IIII"/>
</dbReference>